<feature type="compositionally biased region" description="Basic and acidic residues" evidence="1">
    <location>
        <begin position="427"/>
        <end position="437"/>
    </location>
</feature>
<feature type="region of interest" description="Disordered" evidence="1">
    <location>
        <begin position="424"/>
        <end position="455"/>
    </location>
</feature>
<feature type="compositionally biased region" description="Low complexity" evidence="1">
    <location>
        <begin position="124"/>
        <end position="139"/>
    </location>
</feature>
<comment type="caution">
    <text evidence="2">The sequence shown here is derived from an EMBL/GenBank/DDBJ whole genome shotgun (WGS) entry which is preliminary data.</text>
</comment>
<evidence type="ECO:0000313" key="2">
    <source>
        <dbReference type="EMBL" id="KAJ9154832.1"/>
    </source>
</evidence>
<dbReference type="EMBL" id="JANBVO010000004">
    <property type="protein sequence ID" value="KAJ9154832.1"/>
    <property type="molecule type" value="Genomic_DNA"/>
</dbReference>
<organism evidence="2 3">
    <name type="scientific">Pleurostoma richardsiae</name>
    <dbReference type="NCBI Taxonomy" id="41990"/>
    <lineage>
        <taxon>Eukaryota</taxon>
        <taxon>Fungi</taxon>
        <taxon>Dikarya</taxon>
        <taxon>Ascomycota</taxon>
        <taxon>Pezizomycotina</taxon>
        <taxon>Sordariomycetes</taxon>
        <taxon>Sordariomycetidae</taxon>
        <taxon>Calosphaeriales</taxon>
        <taxon>Pleurostomataceae</taxon>
        <taxon>Pleurostoma</taxon>
    </lineage>
</organism>
<feature type="compositionally biased region" description="Basic residues" evidence="1">
    <location>
        <begin position="100"/>
        <end position="110"/>
    </location>
</feature>
<feature type="compositionally biased region" description="Polar residues" evidence="1">
    <location>
        <begin position="47"/>
        <end position="64"/>
    </location>
</feature>
<reference evidence="2" key="1">
    <citation type="submission" date="2022-07" db="EMBL/GenBank/DDBJ databases">
        <title>Fungi with potential for degradation of polypropylene.</title>
        <authorList>
            <person name="Gostincar C."/>
        </authorList>
    </citation>
    <scope>NUCLEOTIDE SEQUENCE</scope>
    <source>
        <strain evidence="2">EXF-13308</strain>
    </source>
</reference>
<evidence type="ECO:0000313" key="3">
    <source>
        <dbReference type="Proteomes" id="UP001174694"/>
    </source>
</evidence>
<dbReference type="PANTHER" id="PTHR37540:SF5">
    <property type="entry name" value="TRANSCRIPTION FACTOR DOMAIN-CONTAINING PROTEIN"/>
    <property type="match status" value="1"/>
</dbReference>
<feature type="compositionally biased region" description="Basic and acidic residues" evidence="1">
    <location>
        <begin position="66"/>
        <end position="94"/>
    </location>
</feature>
<proteinExistence type="predicted"/>
<name>A0AA38RQK5_9PEZI</name>
<sequence length="654" mass="71563">MDHFNVTVQNGAMIATRRGLQVSKQKHNGMSFVNTYSRNSDAEPAASGSSGTLSVDLSRPSQRTFRFVERQKDIRRDPGRSKPKEPQNSEDEGKSTTASKGKKQFRRRGPERRIADGSDSSGAPLSVSSPEVVSPESLSMVQSEAQSTYSADCASLPIIPSLPTWTTNVLPPWMTEDNRRIFHSHFALVPTKMYPFEDVLSHNPARSRLFYDMVVADLAALHCVLMCGALFKAVAASGGGDGESRDMAYHISRVCAVVNAHLTEGQGKRIPSITLECITTLALVGNYIGRYDHWQVHMRGLQKIIEMEGGLQGMRPSLVSKIRKTDVKGAAALGTTPYLVPFARFYPNASDAALPAETLQQITDDITAILAPLGISPTVTSSIAALTRLVAAYTTARAPRSHLTFDPGAFTEEWHAVQHRLVSEPGPLRDEGAESRPSKPPARAPSLPDTNREGTQPLVDASALRTESYVRNHRAAFARAAVRPAPCRDPLEPALRCCALLYLKELLPDFPRNLGGYSVPLALLRQHLWRFLAEGPALPLAGRGVDEGEGEDARRRREEERLAAVPPVLVWICLVGNLVSLLGDKNECRLGADCYDRSVYRECLVGLLGLTDGREVDEMGESDFALCRLLDLRSIQKGKWDSRAALKKILPEGG</sequence>
<accession>A0AA38RQK5</accession>
<gene>
    <name evidence="2" type="ORF">NKR23_g2278</name>
</gene>
<dbReference type="Proteomes" id="UP001174694">
    <property type="component" value="Unassembled WGS sequence"/>
</dbReference>
<feature type="region of interest" description="Disordered" evidence="1">
    <location>
        <begin position="32"/>
        <end position="139"/>
    </location>
</feature>
<keyword evidence="3" id="KW-1185">Reference proteome</keyword>
<dbReference type="PANTHER" id="PTHR37540">
    <property type="entry name" value="TRANSCRIPTION FACTOR (ACR-2), PUTATIVE-RELATED-RELATED"/>
    <property type="match status" value="1"/>
</dbReference>
<evidence type="ECO:0000256" key="1">
    <source>
        <dbReference type="SAM" id="MobiDB-lite"/>
    </source>
</evidence>
<protein>
    <submittedName>
        <fullName evidence="2">Uncharacterized protein</fullName>
    </submittedName>
</protein>
<dbReference type="AlphaFoldDB" id="A0AA38RQK5"/>